<dbReference type="InterPro" id="IPR025270">
    <property type="entry name" value="DUF4044"/>
</dbReference>
<keyword evidence="3" id="KW-1185">Reference proteome</keyword>
<dbReference type="EMBL" id="CP073084">
    <property type="protein sequence ID" value="QUE54500.1"/>
    <property type="molecule type" value="Genomic_DNA"/>
</dbReference>
<keyword evidence="1" id="KW-0472">Membrane</keyword>
<organism evidence="2 3">
    <name type="scientific">Streptococcus oriscaviae</name>
    <dbReference type="NCBI Taxonomy" id="2781599"/>
    <lineage>
        <taxon>Bacteria</taxon>
        <taxon>Bacillati</taxon>
        <taxon>Bacillota</taxon>
        <taxon>Bacilli</taxon>
        <taxon>Lactobacillales</taxon>
        <taxon>Streptococcaceae</taxon>
        <taxon>Streptococcus</taxon>
    </lineage>
</organism>
<proteinExistence type="predicted"/>
<reference evidence="2 3" key="1">
    <citation type="submission" date="2021-04" db="EMBL/GenBank/DDBJ databases">
        <title>Complete genome sequence of a novel Streptococcus species.</title>
        <authorList>
            <person name="Teng J.L.L."/>
        </authorList>
    </citation>
    <scope>NUCLEOTIDE SEQUENCE [LARGE SCALE GENOMIC DNA]</scope>
    <source>
        <strain evidence="2 3">HKU75</strain>
    </source>
</reference>
<protein>
    <submittedName>
        <fullName evidence="2">DUF4044 domain-containing protein</fullName>
    </submittedName>
</protein>
<name>A0ABX7YLD9_9STRE</name>
<keyword evidence="1" id="KW-0812">Transmembrane</keyword>
<gene>
    <name evidence="2" type="ORF">INT76_00975</name>
</gene>
<feature type="transmembrane region" description="Helical" evidence="1">
    <location>
        <begin position="16"/>
        <end position="40"/>
    </location>
</feature>
<dbReference type="RefSeq" id="WP_212571214.1">
    <property type="nucleotide sequence ID" value="NZ_CP073084.1"/>
</dbReference>
<sequence length="41" mass="4414">MAFGEDKHKKTTFEKVTLIIVVLMVLATIAGLVLPAISAIM</sequence>
<keyword evidence="1" id="KW-1133">Transmembrane helix</keyword>
<evidence type="ECO:0000313" key="2">
    <source>
        <dbReference type="EMBL" id="QUE54500.1"/>
    </source>
</evidence>
<accession>A0ABX7YLD9</accession>
<dbReference type="Proteomes" id="UP000677616">
    <property type="component" value="Chromosome"/>
</dbReference>
<evidence type="ECO:0000256" key="1">
    <source>
        <dbReference type="SAM" id="Phobius"/>
    </source>
</evidence>
<dbReference type="Pfam" id="PF13253">
    <property type="entry name" value="DUF4044"/>
    <property type="match status" value="1"/>
</dbReference>
<evidence type="ECO:0000313" key="3">
    <source>
        <dbReference type="Proteomes" id="UP000677616"/>
    </source>
</evidence>